<protein>
    <submittedName>
        <fullName evidence="2">Uncharacterized protein</fullName>
    </submittedName>
</protein>
<keyword evidence="3" id="KW-1185">Reference proteome</keyword>
<dbReference type="AlphaFoldDB" id="A0AAD9YNX3"/>
<evidence type="ECO:0000313" key="3">
    <source>
        <dbReference type="Proteomes" id="UP001281614"/>
    </source>
</evidence>
<feature type="region of interest" description="Disordered" evidence="1">
    <location>
        <begin position="156"/>
        <end position="176"/>
    </location>
</feature>
<gene>
    <name evidence="2" type="ORF">CKAH01_13328</name>
</gene>
<evidence type="ECO:0000313" key="2">
    <source>
        <dbReference type="EMBL" id="KAK2773983.1"/>
    </source>
</evidence>
<name>A0AAD9YNX3_COLKA</name>
<comment type="caution">
    <text evidence="2">The sequence shown here is derived from an EMBL/GenBank/DDBJ whole genome shotgun (WGS) entry which is preliminary data.</text>
</comment>
<sequence>MDDFPIDDQSLVPFFGDRSPAQWPTNSVGPPQHSYLFASKPHGFPSQHDSDLHEDFFHNGEMSQAFDITGLDLTGDDLLHNHINRIPIDQLVDPALLNSYGIGKHDQVTFEPCQDGQYQSTISTARVPRDGASTPASNPAWTNRSSRLANRDFRFRALPKETPTKRPTKECRRPASGRRENVYIEDIDDGERDGWEWGQDPSERAQEEPCNNDDFGPGRFFNPPHPHNRVSVDDAVVAAGDLLDFFGQPQTDGMIASNDLEAIVRIWSQARRMQ</sequence>
<reference evidence="2" key="1">
    <citation type="submission" date="2023-02" db="EMBL/GenBank/DDBJ databases">
        <title>Colletotrichum kahawae CIFC_Que2 genome sequencing and assembly.</title>
        <authorList>
            <person name="Baroncelli R."/>
        </authorList>
    </citation>
    <scope>NUCLEOTIDE SEQUENCE</scope>
    <source>
        <strain evidence="2">CIFC_Que2</strain>
    </source>
</reference>
<evidence type="ECO:0000256" key="1">
    <source>
        <dbReference type="SAM" id="MobiDB-lite"/>
    </source>
</evidence>
<accession>A0AAD9YNX3</accession>
<dbReference type="Proteomes" id="UP001281614">
    <property type="component" value="Unassembled WGS sequence"/>
</dbReference>
<proteinExistence type="predicted"/>
<dbReference type="EMBL" id="VYYT01000050">
    <property type="protein sequence ID" value="KAK2773983.1"/>
    <property type="molecule type" value="Genomic_DNA"/>
</dbReference>
<organism evidence="2 3">
    <name type="scientific">Colletotrichum kahawae</name>
    <name type="common">Coffee berry disease fungus</name>
    <dbReference type="NCBI Taxonomy" id="34407"/>
    <lineage>
        <taxon>Eukaryota</taxon>
        <taxon>Fungi</taxon>
        <taxon>Dikarya</taxon>
        <taxon>Ascomycota</taxon>
        <taxon>Pezizomycotina</taxon>
        <taxon>Sordariomycetes</taxon>
        <taxon>Hypocreomycetidae</taxon>
        <taxon>Glomerellales</taxon>
        <taxon>Glomerellaceae</taxon>
        <taxon>Colletotrichum</taxon>
        <taxon>Colletotrichum gloeosporioides species complex</taxon>
    </lineage>
</organism>